<evidence type="ECO:0000313" key="12">
    <source>
        <dbReference type="Proteomes" id="UP000182264"/>
    </source>
</evidence>
<gene>
    <name evidence="8" type="primary">hemC</name>
    <name evidence="11" type="ORF">A7E75_06140</name>
</gene>
<dbReference type="InterPro" id="IPR022417">
    <property type="entry name" value="Porphobilin_deaminase_N"/>
</dbReference>
<keyword evidence="12" id="KW-1185">Reference proteome</keyword>
<dbReference type="FunFam" id="3.40.190.10:FF:000004">
    <property type="entry name" value="Porphobilinogen deaminase"/>
    <property type="match status" value="1"/>
</dbReference>
<keyword evidence="6 8" id="KW-0627">Porphyrin biosynthesis</keyword>
<evidence type="ECO:0000259" key="9">
    <source>
        <dbReference type="Pfam" id="PF01379"/>
    </source>
</evidence>
<dbReference type="GO" id="GO:0004418">
    <property type="term" value="F:hydroxymethylbilane synthase activity"/>
    <property type="evidence" value="ECO:0007669"/>
    <property type="project" value="UniProtKB-UniRule"/>
</dbReference>
<dbReference type="RefSeq" id="WP_072286494.1">
    <property type="nucleotide sequence ID" value="NZ_CP015455.1"/>
</dbReference>
<organism evidence="11 12">
    <name type="scientific">Syntrophotalea acetylenica</name>
    <name type="common">Pelobacter acetylenicus</name>
    <dbReference type="NCBI Taxonomy" id="29542"/>
    <lineage>
        <taxon>Bacteria</taxon>
        <taxon>Pseudomonadati</taxon>
        <taxon>Thermodesulfobacteriota</taxon>
        <taxon>Desulfuromonadia</taxon>
        <taxon>Desulfuromonadales</taxon>
        <taxon>Syntrophotaleaceae</taxon>
        <taxon>Syntrophotalea</taxon>
    </lineage>
</organism>
<keyword evidence="5 8" id="KW-0808">Transferase</keyword>
<protein>
    <recommendedName>
        <fullName evidence="8">Porphobilinogen deaminase</fullName>
        <shortName evidence="8">PBG</shortName>
        <ecNumber evidence="8">2.5.1.61</ecNumber>
    </recommendedName>
    <alternativeName>
        <fullName evidence="8">Hydroxymethylbilane synthase</fullName>
        <shortName evidence="8">HMBS</shortName>
    </alternativeName>
    <alternativeName>
        <fullName evidence="8">Pre-uroporphyrinogen synthase</fullName>
    </alternativeName>
</protein>
<dbReference type="STRING" id="29542.A6070_00060"/>
<dbReference type="InterPro" id="IPR000860">
    <property type="entry name" value="HemC"/>
</dbReference>
<feature type="domain" description="Porphobilinogen deaminase C-terminal" evidence="10">
    <location>
        <begin position="226"/>
        <end position="295"/>
    </location>
</feature>
<evidence type="ECO:0000256" key="8">
    <source>
        <dbReference type="HAMAP-Rule" id="MF_00260"/>
    </source>
</evidence>
<dbReference type="GO" id="GO:0005737">
    <property type="term" value="C:cytoplasm"/>
    <property type="evidence" value="ECO:0007669"/>
    <property type="project" value="UniProtKB-UniRule"/>
</dbReference>
<comment type="cofactor">
    <cofactor evidence="8">
        <name>dipyrromethane</name>
        <dbReference type="ChEBI" id="CHEBI:60342"/>
    </cofactor>
    <text evidence="8">Binds 1 dipyrromethane group covalently.</text>
</comment>
<dbReference type="Proteomes" id="UP000182264">
    <property type="component" value="Chromosome"/>
</dbReference>
<dbReference type="FunFam" id="3.40.190.10:FF:000005">
    <property type="entry name" value="Porphobilinogen deaminase"/>
    <property type="match status" value="1"/>
</dbReference>
<feature type="modified residue" description="S-(dipyrrolylmethanemethyl)cysteine" evidence="8">
    <location>
        <position position="242"/>
    </location>
</feature>
<dbReference type="Pfam" id="PF01379">
    <property type="entry name" value="Porphobil_deam"/>
    <property type="match status" value="1"/>
</dbReference>
<dbReference type="Gene3D" id="3.40.190.10">
    <property type="entry name" value="Periplasmic binding protein-like II"/>
    <property type="match status" value="2"/>
</dbReference>
<evidence type="ECO:0000256" key="4">
    <source>
        <dbReference type="ARBA" id="ARBA00011245"/>
    </source>
</evidence>
<comment type="function">
    <text evidence="1 8">Tetrapolymerization of the monopyrrole PBG into the hydroxymethylbilane pre-uroporphyrinogen in several discrete steps.</text>
</comment>
<evidence type="ECO:0000256" key="2">
    <source>
        <dbReference type="ARBA" id="ARBA00004735"/>
    </source>
</evidence>
<dbReference type="OrthoDB" id="9810298at2"/>
<reference evidence="11 12" key="1">
    <citation type="journal article" date="2017" name="Genome Announc.">
        <title>Complete Genome Sequences of Two Acetylene-Fermenting Pelobacter acetylenicus Strains.</title>
        <authorList>
            <person name="Sutton J.M."/>
            <person name="Baesman S.M."/>
            <person name="Fierst J.L."/>
            <person name="Poret-Peterson A.T."/>
            <person name="Oremland R.S."/>
            <person name="Dunlap D.S."/>
            <person name="Akob D.M."/>
        </authorList>
    </citation>
    <scope>NUCLEOTIDE SEQUENCE [LARGE SCALE GENOMIC DNA]</scope>
    <source>
        <strain evidence="11 12">DSM 3247</strain>
    </source>
</reference>
<comment type="similarity">
    <text evidence="3 8">Belongs to the HMBS family.</text>
</comment>
<dbReference type="PANTHER" id="PTHR11557:SF0">
    <property type="entry name" value="PORPHOBILINOGEN DEAMINASE"/>
    <property type="match status" value="1"/>
</dbReference>
<accession>A0A1L3GFA6</accession>
<dbReference type="NCBIfam" id="TIGR00212">
    <property type="entry name" value="hemC"/>
    <property type="match status" value="1"/>
</dbReference>
<dbReference type="HAMAP" id="MF_00260">
    <property type="entry name" value="Porphobil_deam"/>
    <property type="match status" value="1"/>
</dbReference>
<evidence type="ECO:0000313" key="11">
    <source>
        <dbReference type="EMBL" id="APG24652.1"/>
    </source>
</evidence>
<dbReference type="PANTHER" id="PTHR11557">
    <property type="entry name" value="PORPHOBILINOGEN DEAMINASE"/>
    <property type="match status" value="1"/>
</dbReference>
<dbReference type="PRINTS" id="PR00151">
    <property type="entry name" value="PORPHBDMNASE"/>
</dbReference>
<sequence length="315" mass="34192">MNANVLRIGTRGSRLALWQAEWVQSRLQELYPELTVRLVPISTQGDRIQDVPLARIGGKGLFVKEIEEALFDGRIDLAVHSMKDVPSVLPTGLILACIPQREDPRDALISRNGRDFSQLPQGARIGTSALRRQAQLLYRRPDLEIVPLRGNVETRLRKMEEEHLDGIILAAAGLKRLGLMRLISACLPPELSLPAIGQGALGLECHQDNGWVLKRIAPLHHPATALTVSAERSFLRRLNGGCQVPLAAHGTLAGQTLTLTGLVAGIDGRCLLKETVAASLSQAEELGVHLAEKLLSKGADRILAALDIRPKPLGS</sequence>
<comment type="miscellaneous">
    <text evidence="8">The porphobilinogen subunits are added to the dipyrromethane group.</text>
</comment>
<dbReference type="InterPro" id="IPR022419">
    <property type="entry name" value="Porphobilin_deaminase_cofac_BS"/>
</dbReference>
<dbReference type="FunFam" id="3.30.160.40:FF:000002">
    <property type="entry name" value="Porphobilinogen deaminase"/>
    <property type="match status" value="1"/>
</dbReference>
<comment type="catalytic activity">
    <reaction evidence="7 8">
        <text>4 porphobilinogen + H2O = hydroxymethylbilane + 4 NH4(+)</text>
        <dbReference type="Rhea" id="RHEA:13185"/>
        <dbReference type="ChEBI" id="CHEBI:15377"/>
        <dbReference type="ChEBI" id="CHEBI:28938"/>
        <dbReference type="ChEBI" id="CHEBI:57845"/>
        <dbReference type="ChEBI" id="CHEBI:58126"/>
        <dbReference type="EC" id="2.5.1.61"/>
    </reaction>
</comment>
<dbReference type="GO" id="GO:0006782">
    <property type="term" value="P:protoporphyrinogen IX biosynthetic process"/>
    <property type="evidence" value="ECO:0007669"/>
    <property type="project" value="UniProtKB-UniRule"/>
</dbReference>
<feature type="domain" description="Porphobilinogen deaminase N-terminal" evidence="9">
    <location>
        <begin position="6"/>
        <end position="210"/>
    </location>
</feature>
<evidence type="ECO:0000256" key="1">
    <source>
        <dbReference type="ARBA" id="ARBA00002869"/>
    </source>
</evidence>
<evidence type="ECO:0000256" key="6">
    <source>
        <dbReference type="ARBA" id="ARBA00023244"/>
    </source>
</evidence>
<evidence type="ECO:0000256" key="3">
    <source>
        <dbReference type="ARBA" id="ARBA00005638"/>
    </source>
</evidence>
<comment type="pathway">
    <text evidence="2">Porphyrin-containing compound metabolism; protoporphyrin-IX biosynthesis; coproporphyrinogen-III from 5-aminolevulinate: step 2/4.</text>
</comment>
<dbReference type="InterPro" id="IPR036803">
    <property type="entry name" value="Porphobilinogen_deaminase_C_sf"/>
</dbReference>
<dbReference type="KEGG" id="pace:A6070_00060"/>
<dbReference type="InterPro" id="IPR022418">
    <property type="entry name" value="Porphobilinogen_deaminase_C"/>
</dbReference>
<dbReference type="CDD" id="cd13646">
    <property type="entry name" value="PBP2_EcHMBS_like"/>
    <property type="match status" value="1"/>
</dbReference>
<dbReference type="Gene3D" id="3.30.160.40">
    <property type="entry name" value="Porphobilinogen deaminase, C-terminal domain"/>
    <property type="match status" value="1"/>
</dbReference>
<proteinExistence type="inferred from homology"/>
<evidence type="ECO:0000259" key="10">
    <source>
        <dbReference type="Pfam" id="PF03900"/>
    </source>
</evidence>
<dbReference type="PIRSF" id="PIRSF001438">
    <property type="entry name" value="4pyrrol_synth_OHMeBilane_synth"/>
    <property type="match status" value="1"/>
</dbReference>
<dbReference type="PROSITE" id="PS00533">
    <property type="entry name" value="PORPHOBILINOGEN_DEAM"/>
    <property type="match status" value="1"/>
</dbReference>
<dbReference type="SUPFAM" id="SSF54782">
    <property type="entry name" value="Porphobilinogen deaminase (hydroxymethylbilane synthase), C-terminal domain"/>
    <property type="match status" value="1"/>
</dbReference>
<name>A0A1L3GFA6_SYNAC</name>
<dbReference type="EMBL" id="CP015518">
    <property type="protein sequence ID" value="APG24652.1"/>
    <property type="molecule type" value="Genomic_DNA"/>
</dbReference>
<dbReference type="EC" id="2.5.1.61" evidence="8"/>
<evidence type="ECO:0000256" key="5">
    <source>
        <dbReference type="ARBA" id="ARBA00022679"/>
    </source>
</evidence>
<evidence type="ECO:0000256" key="7">
    <source>
        <dbReference type="ARBA" id="ARBA00048169"/>
    </source>
</evidence>
<dbReference type="Pfam" id="PF03900">
    <property type="entry name" value="Porphobil_deamC"/>
    <property type="match status" value="1"/>
</dbReference>
<dbReference type="UniPathway" id="UPA00251">
    <property type="reaction ID" value="UER00319"/>
</dbReference>
<dbReference type="AlphaFoldDB" id="A0A1L3GFA6"/>
<dbReference type="SUPFAM" id="SSF53850">
    <property type="entry name" value="Periplasmic binding protein-like II"/>
    <property type="match status" value="1"/>
</dbReference>
<comment type="subunit">
    <text evidence="4 8">Monomer.</text>
</comment>